<dbReference type="RefSeq" id="WP_172462005.1">
    <property type="nucleotide sequence ID" value="NZ_UGQB01000004.1"/>
</dbReference>
<feature type="chain" id="PRO_5016680866" evidence="1">
    <location>
        <begin position="21"/>
        <end position="150"/>
    </location>
</feature>
<accession>A0A378QXW4</accession>
<dbReference type="AlphaFoldDB" id="A0A378QXW4"/>
<protein>
    <submittedName>
        <fullName evidence="2">Uncharacterized protein</fullName>
    </submittedName>
</protein>
<evidence type="ECO:0000313" key="3">
    <source>
        <dbReference type="Proteomes" id="UP000254065"/>
    </source>
</evidence>
<reference evidence="2 3" key="1">
    <citation type="submission" date="2018-06" db="EMBL/GenBank/DDBJ databases">
        <authorList>
            <consortium name="Pathogen Informatics"/>
            <person name="Doyle S."/>
        </authorList>
    </citation>
    <scope>NUCLEOTIDE SEQUENCE [LARGE SCALE GENOMIC DNA]</scope>
    <source>
        <strain evidence="2 3">NCTC12877</strain>
    </source>
</reference>
<evidence type="ECO:0000256" key="1">
    <source>
        <dbReference type="SAM" id="SignalP"/>
    </source>
</evidence>
<keyword evidence="1" id="KW-0732">Signal</keyword>
<keyword evidence="3" id="KW-1185">Reference proteome</keyword>
<proteinExistence type="predicted"/>
<sequence>MKKLSILALSATVAIAPAFAETTAHYNTPSVELSTQNIDLSFAFDDVENLQTTDMTLAEMQETEGAVAPWVAGAGLGAAVGGIGYTYGWARGNYKWSNAKFAGNVTTGAVIGGTFGAAGAAAGGGLTVGANAWRFNSFALNSGVNKAWRR</sequence>
<gene>
    <name evidence="2" type="ORF">NCTC12877_00835</name>
</gene>
<organism evidence="2 3">
    <name type="scientific">Moraxella caprae</name>
    <dbReference type="NCBI Taxonomy" id="90240"/>
    <lineage>
        <taxon>Bacteria</taxon>
        <taxon>Pseudomonadati</taxon>
        <taxon>Pseudomonadota</taxon>
        <taxon>Gammaproteobacteria</taxon>
        <taxon>Moraxellales</taxon>
        <taxon>Moraxellaceae</taxon>
        <taxon>Moraxella</taxon>
    </lineage>
</organism>
<feature type="signal peptide" evidence="1">
    <location>
        <begin position="1"/>
        <end position="20"/>
    </location>
</feature>
<name>A0A378QXW4_9GAMM</name>
<dbReference type="EMBL" id="UGQB01000004">
    <property type="protein sequence ID" value="STZ07856.1"/>
    <property type="molecule type" value="Genomic_DNA"/>
</dbReference>
<evidence type="ECO:0000313" key="2">
    <source>
        <dbReference type="EMBL" id="STZ07856.1"/>
    </source>
</evidence>
<dbReference type="Proteomes" id="UP000254065">
    <property type="component" value="Unassembled WGS sequence"/>
</dbReference>